<proteinExistence type="inferred from homology"/>
<evidence type="ECO:0000256" key="2">
    <source>
        <dbReference type="ARBA" id="ARBA00005433"/>
    </source>
</evidence>
<dbReference type="Pfam" id="PF16088">
    <property type="entry name" value="BORCS7"/>
    <property type="match status" value="1"/>
</dbReference>
<sequence>MAAASWNQETKTRLNEKIAANINDIGSLTRQVVRCSKSSDLLSQAAKNFASQESCITHTMENMKKMDAVKSQLEFHYSGIERNLRLLDDIQDQLAIIQR</sequence>
<dbReference type="PANTHER" id="PTHR31397:SF1">
    <property type="entry name" value="BLOC-1-RELATED COMPLEX SUBUNIT 7"/>
    <property type="match status" value="1"/>
</dbReference>
<organism evidence="6 7">
    <name type="scientific">Patella caerulea</name>
    <name type="common">Rayed Mediterranean limpet</name>
    <dbReference type="NCBI Taxonomy" id="87958"/>
    <lineage>
        <taxon>Eukaryota</taxon>
        <taxon>Metazoa</taxon>
        <taxon>Spiralia</taxon>
        <taxon>Lophotrochozoa</taxon>
        <taxon>Mollusca</taxon>
        <taxon>Gastropoda</taxon>
        <taxon>Patellogastropoda</taxon>
        <taxon>Patelloidea</taxon>
        <taxon>Patellidae</taxon>
        <taxon>Patella</taxon>
    </lineage>
</organism>
<evidence type="ECO:0000256" key="1">
    <source>
        <dbReference type="ARBA" id="ARBA00004656"/>
    </source>
</evidence>
<protein>
    <recommendedName>
        <fullName evidence="3">BLOC-1-related complex subunit 7</fullName>
    </recommendedName>
</protein>
<dbReference type="EMBL" id="JAZGQO010000006">
    <property type="protein sequence ID" value="KAK6185717.1"/>
    <property type="molecule type" value="Genomic_DNA"/>
</dbReference>
<evidence type="ECO:0000256" key="3">
    <source>
        <dbReference type="ARBA" id="ARBA00022295"/>
    </source>
</evidence>
<evidence type="ECO:0000256" key="4">
    <source>
        <dbReference type="ARBA" id="ARBA00023136"/>
    </source>
</evidence>
<comment type="subcellular location">
    <subcellularLocation>
        <location evidence="1">Lysosome membrane</location>
    </subcellularLocation>
</comment>
<keyword evidence="4" id="KW-0472">Membrane</keyword>
<comment type="caution">
    <text evidence="6">The sequence shown here is derived from an EMBL/GenBank/DDBJ whole genome shotgun (WGS) entry which is preliminary data.</text>
</comment>
<dbReference type="Proteomes" id="UP001347796">
    <property type="component" value="Unassembled WGS sequence"/>
</dbReference>
<dbReference type="GO" id="GO:0005765">
    <property type="term" value="C:lysosomal membrane"/>
    <property type="evidence" value="ECO:0007669"/>
    <property type="project" value="UniProtKB-SubCell"/>
</dbReference>
<comment type="similarity">
    <text evidence="2">Belongs to the BORCS7 family.</text>
</comment>
<evidence type="ECO:0000256" key="5">
    <source>
        <dbReference type="ARBA" id="ARBA00023228"/>
    </source>
</evidence>
<dbReference type="GO" id="GO:0099078">
    <property type="term" value="C:BORC complex"/>
    <property type="evidence" value="ECO:0007669"/>
    <property type="project" value="TreeGrafter"/>
</dbReference>
<evidence type="ECO:0000313" key="6">
    <source>
        <dbReference type="EMBL" id="KAK6185717.1"/>
    </source>
</evidence>
<accession>A0AAN8JUL8</accession>
<name>A0AAN8JUL8_PATCE</name>
<dbReference type="PANTHER" id="PTHR31397">
    <property type="entry name" value="BLOC-1-RELATED COMPLEX SUBUNIT 7 BORSC7"/>
    <property type="match status" value="1"/>
</dbReference>
<keyword evidence="7" id="KW-1185">Reference proteome</keyword>
<dbReference type="AlphaFoldDB" id="A0AAN8JUL8"/>
<reference evidence="6 7" key="1">
    <citation type="submission" date="2024-01" db="EMBL/GenBank/DDBJ databases">
        <title>The genome of the rayed Mediterranean limpet Patella caerulea (Linnaeus, 1758).</title>
        <authorList>
            <person name="Anh-Thu Weber A."/>
            <person name="Halstead-Nussloch G."/>
        </authorList>
    </citation>
    <scope>NUCLEOTIDE SEQUENCE [LARGE SCALE GENOMIC DNA]</scope>
    <source>
        <strain evidence="6">AATW-2023a</strain>
        <tissue evidence="6">Whole specimen</tissue>
    </source>
</reference>
<evidence type="ECO:0000313" key="7">
    <source>
        <dbReference type="Proteomes" id="UP001347796"/>
    </source>
</evidence>
<gene>
    <name evidence="6" type="ORF">SNE40_007890</name>
</gene>
<keyword evidence="5" id="KW-0458">Lysosome</keyword>
<dbReference type="InterPro" id="IPR032143">
    <property type="entry name" value="BORCS7"/>
</dbReference>